<dbReference type="Gene3D" id="1.10.1410.10">
    <property type="match status" value="1"/>
</dbReference>
<dbReference type="OMA" id="MQVDIQF"/>
<gene>
    <name evidence="2" type="ORF">L3Y34_005982</name>
</gene>
<evidence type="ECO:0000313" key="3">
    <source>
        <dbReference type="Proteomes" id="UP000827892"/>
    </source>
</evidence>
<dbReference type="SUPFAM" id="SSF81301">
    <property type="entry name" value="Nucleotidyltransferase"/>
    <property type="match status" value="1"/>
</dbReference>
<dbReference type="SUPFAM" id="SSF81631">
    <property type="entry name" value="PAP/OAS1 substrate-binding domain"/>
    <property type="match status" value="1"/>
</dbReference>
<protein>
    <recommendedName>
        <fullName evidence="1">Poly(A) RNA polymerase mitochondrial-like central palm domain-containing protein</fullName>
    </recommendedName>
</protein>
<dbReference type="InterPro" id="IPR054708">
    <property type="entry name" value="MTPAP-like_central"/>
</dbReference>
<name>A0AAE9A338_CAEBR</name>
<reference evidence="2 3" key="1">
    <citation type="submission" date="2022-02" db="EMBL/GenBank/DDBJ databases">
        <title>Chromosome-level reference genomes for two strains of Caenorhabditis briggsae: an improved platform for comparative genomics.</title>
        <authorList>
            <person name="Stevens L."/>
            <person name="Andersen E.C."/>
        </authorList>
    </citation>
    <scope>NUCLEOTIDE SEQUENCE [LARGE SCALE GENOMIC DNA]</scope>
    <source>
        <strain evidence="2">QX1410_ONT</strain>
        <tissue evidence="2">Whole-organism</tissue>
    </source>
</reference>
<dbReference type="Pfam" id="PF22600">
    <property type="entry name" value="MTPAP-like_central"/>
    <property type="match status" value="1"/>
</dbReference>
<dbReference type="AlphaFoldDB" id="A0AAE9A338"/>
<sequence length="413" mass="47997">MLQLHSRKIPQVLKQCLASECAAHPSSSSENPKPLETLPYVEYIKKRWPDKLLKMDKQIEGLNNERKECRNDSKVLHFLKDLNSFILNKDAVELLPVGSMVTNFVNKQSDFDFVFFPKREIPRLRFLRDFHQNPSFKQNFMSVFAKLITRESEKLGEPVEKVVELPRMRVPLLIIRYASGLSIDIQFPEENYHALRNTHLMRMYKACDNRFTLLFLWLRAVCDKLEVRNSKYGLLSSYHLLLLVIHFLQSEQALSPWPVLPVLAKTHPSLVTSEIPIKKIAELIRSENPCPEDFSWKSHNKMAVSELIIRFVDYYSHFNAAKEAIYIEKGLAQKRKQVFGDVRLQIIDPYSPVSVCRSPHASSAFFAAIQFTRKQFKNGHMLSSLPDVPEAAQFLRENNFSSWRTQMSDKVIL</sequence>
<dbReference type="KEGG" id="cbr:CBG_11386"/>
<dbReference type="Gene3D" id="3.30.460.10">
    <property type="entry name" value="Beta Polymerase, domain 2"/>
    <property type="match status" value="1"/>
</dbReference>
<dbReference type="InterPro" id="IPR043519">
    <property type="entry name" value="NT_sf"/>
</dbReference>
<proteinExistence type="predicted"/>
<dbReference type="PANTHER" id="PTHR12271">
    <property type="entry name" value="POLY A POLYMERASE CID PAP -RELATED"/>
    <property type="match status" value="1"/>
</dbReference>
<dbReference type="PANTHER" id="PTHR12271:SF12">
    <property type="entry name" value="POLYMERASE NUCLEOTIDYL TRANSFERASE DOMAIN-CONTAINING PROTEIN"/>
    <property type="match status" value="1"/>
</dbReference>
<evidence type="ECO:0000259" key="1">
    <source>
        <dbReference type="Pfam" id="PF22600"/>
    </source>
</evidence>
<dbReference type="EMBL" id="CP090895">
    <property type="protein sequence ID" value="ULT85972.1"/>
    <property type="molecule type" value="Genomic_DNA"/>
</dbReference>
<accession>A0AAE9A338</accession>
<feature type="domain" description="Poly(A) RNA polymerase mitochondrial-like central palm" evidence="1">
    <location>
        <begin position="57"/>
        <end position="205"/>
    </location>
</feature>
<dbReference type="Proteomes" id="UP000827892">
    <property type="component" value="Chromosome V"/>
</dbReference>
<evidence type="ECO:0000313" key="2">
    <source>
        <dbReference type="EMBL" id="ULT85972.1"/>
    </source>
</evidence>
<organism evidence="2 3">
    <name type="scientific">Caenorhabditis briggsae</name>
    <dbReference type="NCBI Taxonomy" id="6238"/>
    <lineage>
        <taxon>Eukaryota</taxon>
        <taxon>Metazoa</taxon>
        <taxon>Ecdysozoa</taxon>
        <taxon>Nematoda</taxon>
        <taxon>Chromadorea</taxon>
        <taxon>Rhabditida</taxon>
        <taxon>Rhabditina</taxon>
        <taxon>Rhabditomorpha</taxon>
        <taxon>Rhabditoidea</taxon>
        <taxon>Rhabditidae</taxon>
        <taxon>Peloderinae</taxon>
        <taxon>Caenorhabditis</taxon>
    </lineage>
</organism>